<reference evidence="1" key="1">
    <citation type="submission" date="2020-01" db="EMBL/GenBank/DDBJ databases">
        <authorList>
            <person name="Mishra B."/>
        </authorList>
    </citation>
    <scope>NUCLEOTIDE SEQUENCE [LARGE SCALE GENOMIC DNA]</scope>
</reference>
<dbReference type="AlphaFoldDB" id="A0A6D2I271"/>
<organism evidence="1 2">
    <name type="scientific">Microthlaspi erraticum</name>
    <dbReference type="NCBI Taxonomy" id="1685480"/>
    <lineage>
        <taxon>Eukaryota</taxon>
        <taxon>Viridiplantae</taxon>
        <taxon>Streptophyta</taxon>
        <taxon>Embryophyta</taxon>
        <taxon>Tracheophyta</taxon>
        <taxon>Spermatophyta</taxon>
        <taxon>Magnoliopsida</taxon>
        <taxon>eudicotyledons</taxon>
        <taxon>Gunneridae</taxon>
        <taxon>Pentapetalae</taxon>
        <taxon>rosids</taxon>
        <taxon>malvids</taxon>
        <taxon>Brassicales</taxon>
        <taxon>Brassicaceae</taxon>
        <taxon>Coluteocarpeae</taxon>
        <taxon>Microthlaspi</taxon>
    </lineage>
</organism>
<name>A0A6D2I271_9BRAS</name>
<accession>A0A6D2I271</accession>
<dbReference type="EMBL" id="CACVBM020000654">
    <property type="protein sequence ID" value="CAA7021817.1"/>
    <property type="molecule type" value="Genomic_DNA"/>
</dbReference>
<dbReference type="Proteomes" id="UP000467841">
    <property type="component" value="Unassembled WGS sequence"/>
</dbReference>
<keyword evidence="2" id="KW-1185">Reference proteome</keyword>
<comment type="caution">
    <text evidence="1">The sequence shown here is derived from an EMBL/GenBank/DDBJ whole genome shotgun (WGS) entry which is preliminary data.</text>
</comment>
<sequence length="166" mass="18414">MSVAFIVGNLKPRNSYSSSASLLKKCGSIAPFTNTLDFSSLSFGDSVKELKRLICLPPLGITTGPLFPWICWTIWSAWNYRIFEDRSFSPDDTALKAIQDAETAITRAEWVFTTKDGIQIDSGSTAEQYMLSPLMAEAISIRSALIQALEKNFLHLQVKSDAQDLI</sequence>
<evidence type="ECO:0000313" key="1">
    <source>
        <dbReference type="EMBL" id="CAA7021817.1"/>
    </source>
</evidence>
<evidence type="ECO:0000313" key="2">
    <source>
        <dbReference type="Proteomes" id="UP000467841"/>
    </source>
</evidence>
<evidence type="ECO:0008006" key="3">
    <source>
        <dbReference type="Google" id="ProtNLM"/>
    </source>
</evidence>
<gene>
    <name evidence="1" type="ORF">MERR_LOCUS9052</name>
</gene>
<proteinExistence type="predicted"/>
<protein>
    <recommendedName>
        <fullName evidence="3">RNase H type-1 domain-containing protein</fullName>
    </recommendedName>
</protein>
<dbReference type="OrthoDB" id="1112108at2759"/>